<feature type="transmembrane region" description="Helical" evidence="6">
    <location>
        <begin position="160"/>
        <end position="183"/>
    </location>
</feature>
<dbReference type="Gene3D" id="1.20.1250.20">
    <property type="entry name" value="MFS general substrate transporter like domains"/>
    <property type="match status" value="1"/>
</dbReference>
<dbReference type="InterPro" id="IPR020846">
    <property type="entry name" value="MFS_dom"/>
</dbReference>
<dbReference type="RefSeq" id="WP_009069449.1">
    <property type="nucleotide sequence ID" value="NZ_JH597755.1"/>
</dbReference>
<dbReference type="Pfam" id="PF00083">
    <property type="entry name" value="Sugar_tr"/>
    <property type="match status" value="1"/>
</dbReference>
<evidence type="ECO:0000256" key="5">
    <source>
        <dbReference type="ARBA" id="ARBA00023136"/>
    </source>
</evidence>
<accession>H2C0N2</accession>
<dbReference type="InterPro" id="IPR050360">
    <property type="entry name" value="MFS_Sugar_Transporters"/>
</dbReference>
<keyword evidence="5 6" id="KW-0472">Membrane</keyword>
<evidence type="ECO:0000313" key="9">
    <source>
        <dbReference type="Proteomes" id="UP000003980"/>
    </source>
</evidence>
<keyword evidence="9" id="KW-1185">Reference proteome</keyword>
<dbReference type="PROSITE" id="PS00217">
    <property type="entry name" value="SUGAR_TRANSPORT_2"/>
    <property type="match status" value="1"/>
</dbReference>
<feature type="transmembrane region" description="Helical" evidence="6">
    <location>
        <begin position="32"/>
        <end position="50"/>
    </location>
</feature>
<dbReference type="InterPro" id="IPR036259">
    <property type="entry name" value="MFS_trans_sf"/>
</dbReference>
<feature type="transmembrane region" description="Helical" evidence="6">
    <location>
        <begin position="261"/>
        <end position="290"/>
    </location>
</feature>
<dbReference type="PANTHER" id="PTHR48022:SF2">
    <property type="entry name" value="PLASTIDIC GLUCOSE TRANSPORTER 4"/>
    <property type="match status" value="1"/>
</dbReference>
<dbReference type="Proteomes" id="UP000003980">
    <property type="component" value="Unassembled WGS sequence"/>
</dbReference>
<evidence type="ECO:0000256" key="3">
    <source>
        <dbReference type="ARBA" id="ARBA00022692"/>
    </source>
</evidence>
<feature type="transmembrane region" description="Helical" evidence="6">
    <location>
        <begin position="356"/>
        <end position="378"/>
    </location>
</feature>
<keyword evidence="4 6" id="KW-1133">Transmembrane helix</keyword>
<dbReference type="SUPFAM" id="SSF103473">
    <property type="entry name" value="MFS general substrate transporter"/>
    <property type="match status" value="1"/>
</dbReference>
<sequence length="463" mass="50505">MLRGHPTDKDDLRKGRRNPFELIDDARLNKKIYLILLVAGIGAFADYYNTAGILTPSSLSYLKFFKASTVLYGHFVFFLNIGILIGALTWGPLVDLFGRARIFFIDLICMLLFATLSIFSTNFTEFQVFRILTGFAIGGDYGAALPFLSEFAPKAIRGRVLALFWVMAQTGLVTGTLVSYFFLASTNISPEVWKIIFVTGLIPILIGAVLRYSVPESARWLFYKGKTDKALEAVQRVTGTSVNEGITAAAEVRDFKRNLPIYLLLLIPCFIGIYATAMPAGLATYFFPYITQSLGLSKLTSVLFQVPEVWMAEIVFTLILALITDRIGRLKSLIAGGTVLVISTLAIVLFTHNVGALLPIIFISNGSSVFTQTIIINWGAELFPINMRGIASGVNIAAFRLSLASTGFLEPILIGIGGVVALYTFLGLLSLVGLLVVLAVIGKRGSVEGKSLEEVSETFGKNK</sequence>
<dbReference type="PROSITE" id="PS50850">
    <property type="entry name" value="MFS"/>
    <property type="match status" value="1"/>
</dbReference>
<evidence type="ECO:0000313" key="8">
    <source>
        <dbReference type="EMBL" id="EHP71294.1"/>
    </source>
</evidence>
<reference evidence="8 9" key="1">
    <citation type="submission" date="2012-01" db="EMBL/GenBank/DDBJ databases">
        <title>Improved High-Quality Draft sequence of Metallosphaera yellowstonensis MK1.</title>
        <authorList>
            <consortium name="US DOE Joint Genome Institute"/>
            <person name="Lucas S."/>
            <person name="Han J."/>
            <person name="Cheng J.-F."/>
            <person name="Goodwin L."/>
            <person name="Pitluck S."/>
            <person name="Peters L."/>
            <person name="Teshima H."/>
            <person name="Detter J.C."/>
            <person name="Han C."/>
            <person name="Tapia R."/>
            <person name="Land M."/>
            <person name="Hauser L."/>
            <person name="Kyrpides N."/>
            <person name="Kozubal M."/>
            <person name="Macur R.E."/>
            <person name="Jay Z."/>
            <person name="Inskeep W."/>
            <person name="Woyke T."/>
        </authorList>
    </citation>
    <scope>NUCLEOTIDE SEQUENCE [LARGE SCALE GENOMIC DNA]</scope>
    <source>
        <strain evidence="8 9">MK1</strain>
    </source>
</reference>
<evidence type="ECO:0000256" key="1">
    <source>
        <dbReference type="ARBA" id="ARBA00004141"/>
    </source>
</evidence>
<name>H2C0N2_9CREN</name>
<feature type="transmembrane region" description="Helical" evidence="6">
    <location>
        <begin position="330"/>
        <end position="350"/>
    </location>
</feature>
<dbReference type="InterPro" id="IPR005828">
    <property type="entry name" value="MFS_sugar_transport-like"/>
</dbReference>
<dbReference type="GO" id="GO:0016020">
    <property type="term" value="C:membrane"/>
    <property type="evidence" value="ECO:0007669"/>
    <property type="project" value="UniProtKB-SubCell"/>
</dbReference>
<dbReference type="EMBL" id="JH597755">
    <property type="protein sequence ID" value="EHP71294.1"/>
    <property type="molecule type" value="Genomic_DNA"/>
</dbReference>
<feature type="transmembrane region" description="Helical" evidence="6">
    <location>
        <begin position="102"/>
        <end position="121"/>
    </location>
</feature>
<dbReference type="OrthoDB" id="117970at2157"/>
<feature type="transmembrane region" description="Helical" evidence="6">
    <location>
        <begin position="70"/>
        <end position="90"/>
    </location>
</feature>
<feature type="transmembrane region" description="Helical" evidence="6">
    <location>
        <begin position="420"/>
        <end position="441"/>
    </location>
</feature>
<dbReference type="eggNOG" id="arCOG02682">
    <property type="taxonomic scope" value="Archaea"/>
</dbReference>
<feature type="transmembrane region" description="Helical" evidence="6">
    <location>
        <begin position="302"/>
        <end position="323"/>
    </location>
</feature>
<feature type="domain" description="Major facilitator superfamily (MFS) profile" evidence="7">
    <location>
        <begin position="35"/>
        <end position="445"/>
    </location>
</feature>
<organism evidence="8 9">
    <name type="scientific">Metallosphaera yellowstonensis MK1</name>
    <dbReference type="NCBI Taxonomy" id="671065"/>
    <lineage>
        <taxon>Archaea</taxon>
        <taxon>Thermoproteota</taxon>
        <taxon>Thermoprotei</taxon>
        <taxon>Sulfolobales</taxon>
        <taxon>Sulfolobaceae</taxon>
        <taxon>Metallosphaera</taxon>
    </lineage>
</organism>
<dbReference type="GO" id="GO:0005351">
    <property type="term" value="F:carbohydrate:proton symporter activity"/>
    <property type="evidence" value="ECO:0007669"/>
    <property type="project" value="TreeGrafter"/>
</dbReference>
<dbReference type="PANTHER" id="PTHR48022">
    <property type="entry name" value="PLASTIDIC GLUCOSE TRANSPORTER 4"/>
    <property type="match status" value="1"/>
</dbReference>
<gene>
    <name evidence="8" type="ORF">MetMK1DRAFT_00001030</name>
</gene>
<dbReference type="AlphaFoldDB" id="H2C0N2"/>
<protein>
    <submittedName>
        <fullName evidence="8">Arabinose efflux permease family protein</fullName>
    </submittedName>
</protein>
<evidence type="ECO:0000256" key="2">
    <source>
        <dbReference type="ARBA" id="ARBA00010992"/>
    </source>
</evidence>
<evidence type="ECO:0000256" key="4">
    <source>
        <dbReference type="ARBA" id="ARBA00022989"/>
    </source>
</evidence>
<dbReference type="HOGENOM" id="CLU_001265_30_5_2"/>
<comment type="similarity">
    <text evidence="2">Belongs to the major facilitator superfamily. Sugar transporter (TC 2.A.1.1) family.</text>
</comment>
<feature type="transmembrane region" description="Helical" evidence="6">
    <location>
        <begin position="127"/>
        <end position="148"/>
    </location>
</feature>
<evidence type="ECO:0000256" key="6">
    <source>
        <dbReference type="SAM" id="Phobius"/>
    </source>
</evidence>
<keyword evidence="3 6" id="KW-0812">Transmembrane</keyword>
<comment type="subcellular location">
    <subcellularLocation>
        <location evidence="1">Membrane</location>
        <topology evidence="1">Multi-pass membrane protein</topology>
    </subcellularLocation>
</comment>
<proteinExistence type="inferred from homology"/>
<evidence type="ECO:0000259" key="7">
    <source>
        <dbReference type="PROSITE" id="PS50850"/>
    </source>
</evidence>
<feature type="transmembrane region" description="Helical" evidence="6">
    <location>
        <begin position="390"/>
        <end position="414"/>
    </location>
</feature>
<dbReference type="STRING" id="671065.MetMK1DRAFT_00001030"/>
<dbReference type="InterPro" id="IPR005829">
    <property type="entry name" value="Sugar_transporter_CS"/>
</dbReference>
<feature type="transmembrane region" description="Helical" evidence="6">
    <location>
        <begin position="195"/>
        <end position="214"/>
    </location>
</feature>